<feature type="non-terminal residue" evidence="1">
    <location>
        <position position="1"/>
    </location>
</feature>
<dbReference type="GeneID" id="63844706"/>
<proteinExistence type="predicted"/>
<dbReference type="AlphaFoldDB" id="A0A9P4G9W1"/>
<protein>
    <submittedName>
        <fullName evidence="1">Uncharacterized protein</fullName>
    </submittedName>
</protein>
<name>A0A9P4G9W1_9PLEO</name>
<evidence type="ECO:0000313" key="1">
    <source>
        <dbReference type="EMBL" id="KAF1841712.1"/>
    </source>
</evidence>
<evidence type="ECO:0000313" key="2">
    <source>
        <dbReference type="Proteomes" id="UP000800039"/>
    </source>
</evidence>
<dbReference type="RefSeq" id="XP_040784275.1">
    <property type="nucleotide sequence ID" value="XM_040927453.1"/>
</dbReference>
<organism evidence="1 2">
    <name type="scientific">Cucurbitaria berberidis CBS 394.84</name>
    <dbReference type="NCBI Taxonomy" id="1168544"/>
    <lineage>
        <taxon>Eukaryota</taxon>
        <taxon>Fungi</taxon>
        <taxon>Dikarya</taxon>
        <taxon>Ascomycota</taxon>
        <taxon>Pezizomycotina</taxon>
        <taxon>Dothideomycetes</taxon>
        <taxon>Pleosporomycetidae</taxon>
        <taxon>Pleosporales</taxon>
        <taxon>Pleosporineae</taxon>
        <taxon>Cucurbitariaceae</taxon>
        <taxon>Cucurbitaria</taxon>
    </lineage>
</organism>
<dbReference type="OrthoDB" id="3777408at2759"/>
<sequence>PPSKSTSRLAPTCTINIFRVPSFQTNCTFWEKTRTSTSYTNCKGCEIRTKTMGLGLPCHLVTTVPGLATKTVTAC</sequence>
<gene>
    <name evidence="1" type="ORF">K460DRAFT_259755</name>
</gene>
<feature type="non-terminal residue" evidence="1">
    <location>
        <position position="75"/>
    </location>
</feature>
<dbReference type="Proteomes" id="UP000800039">
    <property type="component" value="Unassembled WGS sequence"/>
</dbReference>
<comment type="caution">
    <text evidence="1">The sequence shown here is derived from an EMBL/GenBank/DDBJ whole genome shotgun (WGS) entry which is preliminary data.</text>
</comment>
<keyword evidence="2" id="KW-1185">Reference proteome</keyword>
<accession>A0A9P4G9W1</accession>
<dbReference type="EMBL" id="ML976618">
    <property type="protein sequence ID" value="KAF1841712.1"/>
    <property type="molecule type" value="Genomic_DNA"/>
</dbReference>
<reference evidence="1" key="1">
    <citation type="submission" date="2020-01" db="EMBL/GenBank/DDBJ databases">
        <authorList>
            <consortium name="DOE Joint Genome Institute"/>
            <person name="Haridas S."/>
            <person name="Albert R."/>
            <person name="Binder M."/>
            <person name="Bloem J."/>
            <person name="Labutti K."/>
            <person name="Salamov A."/>
            <person name="Andreopoulos B."/>
            <person name="Baker S.E."/>
            <person name="Barry K."/>
            <person name="Bills G."/>
            <person name="Bluhm B.H."/>
            <person name="Cannon C."/>
            <person name="Castanera R."/>
            <person name="Culley D.E."/>
            <person name="Daum C."/>
            <person name="Ezra D."/>
            <person name="Gonzalez J.B."/>
            <person name="Henrissat B."/>
            <person name="Kuo A."/>
            <person name="Liang C."/>
            <person name="Lipzen A."/>
            <person name="Lutzoni F."/>
            <person name="Magnuson J."/>
            <person name="Mondo S."/>
            <person name="Nolan M."/>
            <person name="Ohm R."/>
            <person name="Pangilinan J."/>
            <person name="Park H.-J."/>
            <person name="Ramirez L."/>
            <person name="Alfaro M."/>
            <person name="Sun H."/>
            <person name="Tritt A."/>
            <person name="Yoshinaga Y."/>
            <person name="Zwiers L.-H."/>
            <person name="Turgeon B.G."/>
            <person name="Goodwin S.B."/>
            <person name="Spatafora J.W."/>
            <person name="Crous P.W."/>
            <person name="Grigoriev I.V."/>
        </authorList>
    </citation>
    <scope>NUCLEOTIDE SEQUENCE</scope>
    <source>
        <strain evidence="1">CBS 394.84</strain>
    </source>
</reference>